<reference evidence="5 6" key="1">
    <citation type="journal article" date="2024" name="J. Plant Pathol.">
        <title>Sequence and assembly of the genome of Seiridium unicorne, isolate CBS 538.82, causal agent of cypress canker disease.</title>
        <authorList>
            <person name="Scali E."/>
            <person name="Rocca G.D."/>
            <person name="Danti R."/>
            <person name="Garbelotto M."/>
            <person name="Barberini S."/>
            <person name="Baroncelli R."/>
            <person name="Emiliani G."/>
        </authorList>
    </citation>
    <scope>NUCLEOTIDE SEQUENCE [LARGE SCALE GENOMIC DNA]</scope>
    <source>
        <strain evidence="5 6">BM-138-508</strain>
    </source>
</reference>
<dbReference type="Gene3D" id="3.50.50.60">
    <property type="entry name" value="FAD/NAD(P)-binding domain"/>
    <property type="match status" value="2"/>
</dbReference>
<keyword evidence="3" id="KW-0274">FAD</keyword>
<gene>
    <name evidence="5" type="ORF">SUNI508_09418</name>
</gene>
<evidence type="ECO:0000256" key="1">
    <source>
        <dbReference type="ARBA" id="ARBA00010139"/>
    </source>
</evidence>
<dbReference type="PANTHER" id="PTHR42877">
    <property type="entry name" value="L-ORNITHINE N(5)-MONOOXYGENASE-RELATED"/>
    <property type="match status" value="1"/>
</dbReference>
<keyword evidence="4" id="KW-0560">Oxidoreductase</keyword>
<dbReference type="InterPro" id="IPR036188">
    <property type="entry name" value="FAD/NAD-bd_sf"/>
</dbReference>
<dbReference type="PANTHER" id="PTHR42877:SF4">
    <property type="entry name" value="FAD_NAD(P)-BINDING DOMAIN-CONTAINING PROTEIN-RELATED"/>
    <property type="match status" value="1"/>
</dbReference>
<sequence length="308" mass="33998">MDPSICRSSRNIECIAASWDEGASEWIVTLETKGDPNQKTIVKCDIFVSATGRLSNWKLPDIKGIDGFSGSILHTANWSEDFQYAGKDVAIIGNGASAVQCLAAMGKDAKSIGNFVRGPTWLVPHVFSKNGEPHVIYDEELSHKFQDDPVAYYDFRLQIKRQLAGSFEGLWAHSDAAKRFTSSAANHMRNKIVDSTTLGALMPTAYKAGCRRFTPADRYMDALNQSHVQLIPQPIERIDSSMIYTSDGKLRRYDAIICGTGFEPYAPRFPVTGRGGILLSDVWSDEGGYQSYLAATVAEFPNFFGKSE</sequence>
<evidence type="ECO:0008006" key="7">
    <source>
        <dbReference type="Google" id="ProtNLM"/>
    </source>
</evidence>
<comment type="caution">
    <text evidence="5">The sequence shown here is derived from an EMBL/GenBank/DDBJ whole genome shotgun (WGS) entry which is preliminary data.</text>
</comment>
<dbReference type="InterPro" id="IPR051209">
    <property type="entry name" value="FAD-bind_Monooxygenase_sf"/>
</dbReference>
<evidence type="ECO:0000256" key="2">
    <source>
        <dbReference type="ARBA" id="ARBA00022630"/>
    </source>
</evidence>
<evidence type="ECO:0000256" key="4">
    <source>
        <dbReference type="ARBA" id="ARBA00023002"/>
    </source>
</evidence>
<accession>A0ABR2UPZ2</accession>
<evidence type="ECO:0000313" key="6">
    <source>
        <dbReference type="Proteomes" id="UP001408356"/>
    </source>
</evidence>
<evidence type="ECO:0000313" key="5">
    <source>
        <dbReference type="EMBL" id="KAK9416720.1"/>
    </source>
</evidence>
<dbReference type="Proteomes" id="UP001408356">
    <property type="component" value="Unassembled WGS sequence"/>
</dbReference>
<dbReference type="InterPro" id="IPR020946">
    <property type="entry name" value="Flavin_mOase-like"/>
</dbReference>
<dbReference type="SUPFAM" id="SSF51905">
    <property type="entry name" value="FAD/NAD(P)-binding domain"/>
    <property type="match status" value="1"/>
</dbReference>
<keyword evidence="2" id="KW-0285">Flavoprotein</keyword>
<keyword evidence="6" id="KW-1185">Reference proteome</keyword>
<dbReference type="EMBL" id="JARVKF010000404">
    <property type="protein sequence ID" value="KAK9416720.1"/>
    <property type="molecule type" value="Genomic_DNA"/>
</dbReference>
<protein>
    <recommendedName>
        <fullName evidence="7">L-ornithine N(5)-oxygenase</fullName>
    </recommendedName>
</protein>
<evidence type="ECO:0000256" key="3">
    <source>
        <dbReference type="ARBA" id="ARBA00022827"/>
    </source>
</evidence>
<proteinExistence type="inferred from homology"/>
<name>A0ABR2UPZ2_9PEZI</name>
<dbReference type="Pfam" id="PF00743">
    <property type="entry name" value="FMO-like"/>
    <property type="match status" value="1"/>
</dbReference>
<organism evidence="5 6">
    <name type="scientific">Seiridium unicorne</name>
    <dbReference type="NCBI Taxonomy" id="138068"/>
    <lineage>
        <taxon>Eukaryota</taxon>
        <taxon>Fungi</taxon>
        <taxon>Dikarya</taxon>
        <taxon>Ascomycota</taxon>
        <taxon>Pezizomycotina</taxon>
        <taxon>Sordariomycetes</taxon>
        <taxon>Xylariomycetidae</taxon>
        <taxon>Amphisphaeriales</taxon>
        <taxon>Sporocadaceae</taxon>
        <taxon>Seiridium</taxon>
    </lineage>
</organism>
<comment type="similarity">
    <text evidence="1">Belongs to the FAD-binding monooxygenase family.</text>
</comment>